<dbReference type="EMBL" id="JAMTCG010000002">
    <property type="protein sequence ID" value="MCP2159603.1"/>
    <property type="molecule type" value="Genomic_DNA"/>
</dbReference>
<proteinExistence type="predicted"/>
<evidence type="ECO:0000313" key="2">
    <source>
        <dbReference type="EMBL" id="MCP2159603.1"/>
    </source>
</evidence>
<sequence length="140" mass="14363">MIARASRSWLIAIPWGILAIGAAAIVGAASTATIGATDLGCSKTGTTGHDGFSCGDPITELVDWWPFVVMGLSLAGPPFVAAVVRRPWVSWVSVVVLAGAGVWGVGHWTSHWLTLVVGLALAILGAVVAIAHTLGLRASR</sequence>
<accession>A0ABT1GZ98</accession>
<evidence type="ECO:0000256" key="1">
    <source>
        <dbReference type="SAM" id="Phobius"/>
    </source>
</evidence>
<feature type="transmembrane region" description="Helical" evidence="1">
    <location>
        <begin position="112"/>
        <end position="136"/>
    </location>
</feature>
<keyword evidence="1" id="KW-1133">Transmembrane helix</keyword>
<keyword evidence="3" id="KW-1185">Reference proteome</keyword>
<reference evidence="2 3" key="1">
    <citation type="submission" date="2022-06" db="EMBL/GenBank/DDBJ databases">
        <title>Genomic Encyclopedia of Archaeal and Bacterial Type Strains, Phase II (KMG-II): from individual species to whole genera.</title>
        <authorList>
            <person name="Goeker M."/>
        </authorList>
    </citation>
    <scope>NUCLEOTIDE SEQUENCE [LARGE SCALE GENOMIC DNA]</scope>
    <source>
        <strain evidence="2 3">DSM 45037</strain>
    </source>
</reference>
<dbReference type="RefSeq" id="WP_253653237.1">
    <property type="nucleotide sequence ID" value="NZ_BAAAOE010000001.1"/>
</dbReference>
<gene>
    <name evidence="2" type="ORF">LX12_000782</name>
</gene>
<name>A0ABT1GZ98_9NOCA</name>
<protein>
    <submittedName>
        <fullName evidence="2">Uncharacterized protein</fullName>
    </submittedName>
</protein>
<keyword evidence="1" id="KW-0812">Transmembrane</keyword>
<dbReference type="Proteomes" id="UP001205740">
    <property type="component" value="Unassembled WGS sequence"/>
</dbReference>
<keyword evidence="1" id="KW-0472">Membrane</keyword>
<comment type="caution">
    <text evidence="2">The sequence shown here is derived from an EMBL/GenBank/DDBJ whole genome shotgun (WGS) entry which is preliminary data.</text>
</comment>
<evidence type="ECO:0000313" key="3">
    <source>
        <dbReference type="Proteomes" id="UP001205740"/>
    </source>
</evidence>
<feature type="transmembrane region" description="Helical" evidence="1">
    <location>
        <begin position="64"/>
        <end position="81"/>
    </location>
</feature>
<feature type="transmembrane region" description="Helical" evidence="1">
    <location>
        <begin position="88"/>
        <end position="106"/>
    </location>
</feature>
<organism evidence="2 3">
    <name type="scientific">Williamsia serinedens</name>
    <dbReference type="NCBI Taxonomy" id="391736"/>
    <lineage>
        <taxon>Bacteria</taxon>
        <taxon>Bacillati</taxon>
        <taxon>Actinomycetota</taxon>
        <taxon>Actinomycetes</taxon>
        <taxon>Mycobacteriales</taxon>
        <taxon>Nocardiaceae</taxon>
        <taxon>Williamsia</taxon>
    </lineage>
</organism>